<reference evidence="1 2" key="1">
    <citation type="submission" date="2024-09" db="EMBL/GenBank/DDBJ databases">
        <title>Chromosome-scale assembly of Riccia fluitans.</title>
        <authorList>
            <person name="Paukszto L."/>
            <person name="Sawicki J."/>
            <person name="Karawczyk K."/>
            <person name="Piernik-Szablinska J."/>
            <person name="Szczecinska M."/>
            <person name="Mazdziarz M."/>
        </authorList>
    </citation>
    <scope>NUCLEOTIDE SEQUENCE [LARGE SCALE GENOMIC DNA]</scope>
    <source>
        <strain evidence="1">Rf_01</strain>
        <tissue evidence="1">Aerial parts of the thallus</tissue>
    </source>
</reference>
<proteinExistence type="predicted"/>
<dbReference type="AlphaFoldDB" id="A0ABD1ZFG9"/>
<dbReference type="Gene3D" id="2.40.70.10">
    <property type="entry name" value="Acid Proteases"/>
    <property type="match status" value="1"/>
</dbReference>
<dbReference type="Proteomes" id="UP001605036">
    <property type="component" value="Unassembled WGS sequence"/>
</dbReference>
<dbReference type="CDD" id="cd00303">
    <property type="entry name" value="retropepsin_like"/>
    <property type="match status" value="1"/>
</dbReference>
<evidence type="ECO:0000313" key="1">
    <source>
        <dbReference type="EMBL" id="KAL2650112.1"/>
    </source>
</evidence>
<comment type="caution">
    <text evidence="1">The sequence shown here is derived from an EMBL/GenBank/DDBJ whole genome shotgun (WGS) entry which is preliminary data.</text>
</comment>
<accession>A0ABD1ZFG9</accession>
<name>A0ABD1ZFG9_9MARC</name>
<sequence length="101" mass="11481">MHVMTDRGAQKIEIRGCIIQKIPLYTDSRVNIMMARTAQRLGLIDLQSCKKFLRMVDQSKKLPLGELKDVETTMGGVAFKLDYVVLQPKDEQGYEVLIGRP</sequence>
<organism evidence="1 2">
    <name type="scientific">Riccia fluitans</name>
    <dbReference type="NCBI Taxonomy" id="41844"/>
    <lineage>
        <taxon>Eukaryota</taxon>
        <taxon>Viridiplantae</taxon>
        <taxon>Streptophyta</taxon>
        <taxon>Embryophyta</taxon>
        <taxon>Marchantiophyta</taxon>
        <taxon>Marchantiopsida</taxon>
        <taxon>Marchantiidae</taxon>
        <taxon>Marchantiales</taxon>
        <taxon>Ricciaceae</taxon>
        <taxon>Riccia</taxon>
    </lineage>
</organism>
<dbReference type="EMBL" id="JBHFFA010000001">
    <property type="protein sequence ID" value="KAL2650112.1"/>
    <property type="molecule type" value="Genomic_DNA"/>
</dbReference>
<gene>
    <name evidence="1" type="ORF">R1flu_018240</name>
</gene>
<evidence type="ECO:0000313" key="2">
    <source>
        <dbReference type="Proteomes" id="UP001605036"/>
    </source>
</evidence>
<keyword evidence="2" id="KW-1185">Reference proteome</keyword>
<protein>
    <submittedName>
        <fullName evidence="1">Uncharacterized protein</fullName>
    </submittedName>
</protein>
<dbReference type="InterPro" id="IPR021109">
    <property type="entry name" value="Peptidase_aspartic_dom_sf"/>
</dbReference>